<evidence type="ECO:0000313" key="1">
    <source>
        <dbReference type="EMBL" id="CAA9891347.1"/>
    </source>
</evidence>
<dbReference type="AlphaFoldDB" id="A0A8S0XGV4"/>
<dbReference type="EMBL" id="CADCXN010000069">
    <property type="protein sequence ID" value="CAA9891347.1"/>
    <property type="molecule type" value="Genomic_DNA"/>
</dbReference>
<proteinExistence type="predicted"/>
<accession>A0A8S0XGV4</accession>
<evidence type="ECO:0000313" key="2">
    <source>
        <dbReference type="Proteomes" id="UP000494216"/>
    </source>
</evidence>
<reference evidence="1 2" key="1">
    <citation type="submission" date="2020-02" db="EMBL/GenBank/DDBJ databases">
        <authorList>
            <person name="Hogendoorn C."/>
        </authorList>
    </citation>
    <scope>NUCLEOTIDE SEQUENCE [LARGE SCALE GENOMIC DNA]</scope>
    <source>
        <strain evidence="1">METHB21</strain>
    </source>
</reference>
<name>A0A8S0XGV4_9GAMM</name>
<organism evidence="1 2">
    <name type="scientific">Candidatus Methylobacter favarea</name>
    <dbReference type="NCBI Taxonomy" id="2707345"/>
    <lineage>
        <taxon>Bacteria</taxon>
        <taxon>Pseudomonadati</taxon>
        <taxon>Pseudomonadota</taxon>
        <taxon>Gammaproteobacteria</taxon>
        <taxon>Methylococcales</taxon>
        <taxon>Methylococcaceae</taxon>
        <taxon>Methylobacter</taxon>
    </lineage>
</organism>
<protein>
    <submittedName>
        <fullName evidence="1">Uncharacterized protein</fullName>
    </submittedName>
</protein>
<sequence>MIRLSNFQNVKTRVDKLGQGGECREEYRILVYKDSCKRRGGALLGGVMGNADDRSYIK</sequence>
<gene>
    <name evidence="1" type="ORF">METHB2_40047</name>
</gene>
<comment type="caution">
    <text evidence="1">The sequence shown here is derived from an EMBL/GenBank/DDBJ whole genome shotgun (WGS) entry which is preliminary data.</text>
</comment>
<dbReference type="Proteomes" id="UP000494216">
    <property type="component" value="Unassembled WGS sequence"/>
</dbReference>
<keyword evidence="2" id="KW-1185">Reference proteome</keyword>